<sequence>MVSLEVRPELLSALTELRERVADARFPLPLAGAARATRGQVELLAQLDDYLVPRLRSIDAPLLAVIGGSTGSGKSTLVNSLVGRRVTEAGVLRPTTRLPVLVCNPEDLAWFEDRRILPGFDRTAPASSTAAAAGEDEDADEERREAAERCLRLVTDDALPRGLALLDAPDIDSAVEANRDLAAELLCAADVWVLVTSASRYADALPWNLLRSAKELDVALVTVLDRVPHQVAPDLSRQYAALLHRAGLGNTPRFTIPELPESAGGTSGLLPATAVQDLRNWLSHRAYDPAARASAAKRTARGALASLRKRLPALAAASASQLAAALRIAQRIDTAYDEAVERVQRQVSDGSVLSGDALALWESQSGDDGEFLDAVATGVAALLHCAVAAADERAAAELRREPAVVTAGLDRRAKETEDPLQRIGLTARRWRRCLEELADEAVRASDRAADGDAEAAAALMAVVLLGGEERARPAAQSLGALLGSEGARTYYDRARLLLITYLDQVLDGERRRRLAPVNALETKPDQQVGLIAALSVLEKMREKR</sequence>
<name>A0ABW2GKG0_9ACTN</name>
<protein>
    <submittedName>
        <fullName evidence="2">Dynamin family protein</fullName>
    </submittedName>
</protein>
<dbReference type="EMBL" id="JBHSZO010000029">
    <property type="protein sequence ID" value="MFC7220141.1"/>
    <property type="molecule type" value="Genomic_DNA"/>
</dbReference>
<dbReference type="InterPro" id="IPR045063">
    <property type="entry name" value="Dynamin_N"/>
</dbReference>
<evidence type="ECO:0000313" key="3">
    <source>
        <dbReference type="Proteomes" id="UP001596413"/>
    </source>
</evidence>
<organism evidence="2 3">
    <name type="scientific">Streptomyces polyrhachis</name>
    <dbReference type="NCBI Taxonomy" id="1282885"/>
    <lineage>
        <taxon>Bacteria</taxon>
        <taxon>Bacillati</taxon>
        <taxon>Actinomycetota</taxon>
        <taxon>Actinomycetes</taxon>
        <taxon>Kitasatosporales</taxon>
        <taxon>Streptomycetaceae</taxon>
        <taxon>Streptomyces</taxon>
    </lineage>
</organism>
<accession>A0ABW2GKG0</accession>
<gene>
    <name evidence="2" type="ORF">ACFQLX_18525</name>
</gene>
<feature type="domain" description="Dynamin N-terminal" evidence="1">
    <location>
        <begin position="66"/>
        <end position="200"/>
    </location>
</feature>
<dbReference type="SUPFAM" id="SSF52540">
    <property type="entry name" value="P-loop containing nucleoside triphosphate hydrolases"/>
    <property type="match status" value="1"/>
</dbReference>
<comment type="caution">
    <text evidence="2">The sequence shown here is derived from an EMBL/GenBank/DDBJ whole genome shotgun (WGS) entry which is preliminary data.</text>
</comment>
<evidence type="ECO:0000313" key="2">
    <source>
        <dbReference type="EMBL" id="MFC7220141.1"/>
    </source>
</evidence>
<reference evidence="3" key="1">
    <citation type="journal article" date="2019" name="Int. J. Syst. Evol. Microbiol.">
        <title>The Global Catalogue of Microorganisms (GCM) 10K type strain sequencing project: providing services to taxonomists for standard genome sequencing and annotation.</title>
        <authorList>
            <consortium name="The Broad Institute Genomics Platform"/>
            <consortium name="The Broad Institute Genome Sequencing Center for Infectious Disease"/>
            <person name="Wu L."/>
            <person name="Ma J."/>
        </authorList>
    </citation>
    <scope>NUCLEOTIDE SEQUENCE [LARGE SCALE GENOMIC DNA]</scope>
    <source>
        <strain evidence="3">CGMCC 1.13681</strain>
    </source>
</reference>
<dbReference type="Proteomes" id="UP001596413">
    <property type="component" value="Unassembled WGS sequence"/>
</dbReference>
<evidence type="ECO:0000259" key="1">
    <source>
        <dbReference type="Pfam" id="PF00350"/>
    </source>
</evidence>
<dbReference type="Gene3D" id="3.40.50.300">
    <property type="entry name" value="P-loop containing nucleotide triphosphate hydrolases"/>
    <property type="match status" value="1"/>
</dbReference>
<dbReference type="InterPro" id="IPR027417">
    <property type="entry name" value="P-loop_NTPase"/>
</dbReference>
<dbReference type="RefSeq" id="WP_386416602.1">
    <property type="nucleotide sequence ID" value="NZ_JBHSZO010000029.1"/>
</dbReference>
<dbReference type="Pfam" id="PF00350">
    <property type="entry name" value="Dynamin_N"/>
    <property type="match status" value="1"/>
</dbReference>
<dbReference type="InterPro" id="IPR005662">
    <property type="entry name" value="GTPase_Era-like"/>
</dbReference>
<dbReference type="PANTHER" id="PTHR42698">
    <property type="entry name" value="GTPASE ERA"/>
    <property type="match status" value="1"/>
</dbReference>
<dbReference type="PANTHER" id="PTHR42698:SF1">
    <property type="entry name" value="GTPASE ERA, MITOCHONDRIAL"/>
    <property type="match status" value="1"/>
</dbReference>
<proteinExistence type="predicted"/>
<dbReference type="CDD" id="cd00882">
    <property type="entry name" value="Ras_like_GTPase"/>
    <property type="match status" value="1"/>
</dbReference>
<keyword evidence="3" id="KW-1185">Reference proteome</keyword>